<protein>
    <recommendedName>
        <fullName evidence="7">Ketoreductase (KR) domain-containing protein</fullName>
    </recommendedName>
</protein>
<evidence type="ECO:0000256" key="2">
    <source>
        <dbReference type="ARBA" id="ARBA00023002"/>
    </source>
</evidence>
<dbReference type="STRING" id="5288.A0A5C5G431"/>
<feature type="transmembrane region" description="Helical" evidence="4">
    <location>
        <begin position="50"/>
        <end position="73"/>
    </location>
</feature>
<dbReference type="SUPFAM" id="SSF51735">
    <property type="entry name" value="NAD(P)-binding Rossmann-fold domains"/>
    <property type="match status" value="1"/>
</dbReference>
<organism evidence="5 6">
    <name type="scientific">Rhodotorula diobovata</name>
    <dbReference type="NCBI Taxonomy" id="5288"/>
    <lineage>
        <taxon>Eukaryota</taxon>
        <taxon>Fungi</taxon>
        <taxon>Dikarya</taxon>
        <taxon>Basidiomycota</taxon>
        <taxon>Pucciniomycotina</taxon>
        <taxon>Microbotryomycetes</taxon>
        <taxon>Sporidiobolales</taxon>
        <taxon>Sporidiobolaceae</taxon>
        <taxon>Rhodotorula</taxon>
    </lineage>
</organism>
<reference evidence="5 6" key="1">
    <citation type="submission" date="2019-03" db="EMBL/GenBank/DDBJ databases">
        <title>Rhodosporidium diobovatum UCD-FST 08-225 genome sequencing, assembly, and annotation.</title>
        <authorList>
            <person name="Fakankun I.U."/>
            <person name="Fristensky B."/>
            <person name="Levin D.B."/>
        </authorList>
    </citation>
    <scope>NUCLEOTIDE SEQUENCE [LARGE SCALE GENOMIC DNA]</scope>
    <source>
        <strain evidence="5 6">UCD-FST 08-225</strain>
    </source>
</reference>
<dbReference type="PANTHER" id="PTHR24320">
    <property type="entry name" value="RETINOL DEHYDROGENASE"/>
    <property type="match status" value="1"/>
</dbReference>
<evidence type="ECO:0000313" key="6">
    <source>
        <dbReference type="Proteomes" id="UP000311382"/>
    </source>
</evidence>
<keyword evidence="6" id="KW-1185">Reference proteome</keyword>
<gene>
    <name evidence="5" type="ORF">DMC30DRAFT_130229</name>
</gene>
<keyword evidence="4" id="KW-0472">Membrane</keyword>
<dbReference type="EMBL" id="SOZI01000022">
    <property type="protein sequence ID" value="TNY22641.1"/>
    <property type="molecule type" value="Genomic_DNA"/>
</dbReference>
<dbReference type="Gene3D" id="3.40.50.720">
    <property type="entry name" value="NAD(P)-binding Rossmann-like Domain"/>
    <property type="match status" value="1"/>
</dbReference>
<keyword evidence="4" id="KW-0812">Transmembrane</keyword>
<proteinExistence type="inferred from homology"/>
<feature type="transmembrane region" description="Helical" evidence="4">
    <location>
        <begin position="20"/>
        <end position="38"/>
    </location>
</feature>
<evidence type="ECO:0000256" key="3">
    <source>
        <dbReference type="SAM" id="MobiDB-lite"/>
    </source>
</evidence>
<feature type="region of interest" description="Disordered" evidence="3">
    <location>
        <begin position="449"/>
        <end position="476"/>
    </location>
</feature>
<comment type="caution">
    <text evidence="5">The sequence shown here is derived from an EMBL/GenBank/DDBJ whole genome shotgun (WGS) entry which is preliminary data.</text>
</comment>
<keyword evidence="4" id="KW-1133">Transmembrane helix</keyword>
<keyword evidence="2" id="KW-0560">Oxidoreductase</keyword>
<dbReference type="InterPro" id="IPR036291">
    <property type="entry name" value="NAD(P)-bd_dom_sf"/>
</dbReference>
<dbReference type="OrthoDB" id="191979at2759"/>
<name>A0A5C5G431_9BASI</name>
<evidence type="ECO:0000256" key="1">
    <source>
        <dbReference type="ARBA" id="ARBA00006484"/>
    </source>
</evidence>
<evidence type="ECO:0000256" key="4">
    <source>
        <dbReference type="SAM" id="Phobius"/>
    </source>
</evidence>
<dbReference type="GO" id="GO:0016491">
    <property type="term" value="F:oxidoreductase activity"/>
    <property type="evidence" value="ECO:0007669"/>
    <property type="project" value="UniProtKB-KW"/>
</dbReference>
<feature type="compositionally biased region" description="Basic and acidic residues" evidence="3">
    <location>
        <begin position="389"/>
        <end position="399"/>
    </location>
</feature>
<accession>A0A5C5G431</accession>
<sequence>MPLASLVHYLSAASATQGLYTALWCGLGIALVGAVRAWSKGYVCVEERQLAGRTFILTGAFSGTGLAVFQSLASRGAQVIALHPGAPTPSIVQLVVLLREATRNERLYADECDLASVDSIRAFVLRWRKDAKAGMVGDVDVRVDGVLFLDSDDDEALAFGAAQKWAPQRAAPDERVSRHRMRRLTGRHALVQLLLPVLLDSARTSTSPLRVISAVSPFYAVAAAQPGRLFRPEDLDYLAEGNEFPTTAPWEAEGQTALAAVLLWRELQSRLSSLAASGASASAGKTATPDAAAPAAAPILALSVCPGLTRSSILSLLAPSLRRAPLRLLLALLGAPLVWLLAKSADEAAQGVLGTLMARVEGESEAQRAAREEVHEGEEGRGAGKKVGRREEREEEDGKRRMRVRGGALYREGREVRIPALDALPPTAGAALWDSESKLVERLLLAAVESQKQEDKDKDKEQVQADRAPTEPKKDV</sequence>
<comment type="similarity">
    <text evidence="1">Belongs to the short-chain dehydrogenases/reductases (SDR) family.</text>
</comment>
<dbReference type="PANTHER" id="PTHR24320:SF152">
    <property type="entry name" value="SHORT-CHAIN DEHYDROGENASE_REDUCTASE FAMILY PROTEIN"/>
    <property type="match status" value="1"/>
</dbReference>
<evidence type="ECO:0008006" key="7">
    <source>
        <dbReference type="Google" id="ProtNLM"/>
    </source>
</evidence>
<feature type="region of interest" description="Disordered" evidence="3">
    <location>
        <begin position="367"/>
        <end position="401"/>
    </location>
</feature>
<evidence type="ECO:0000313" key="5">
    <source>
        <dbReference type="EMBL" id="TNY22641.1"/>
    </source>
</evidence>
<feature type="compositionally biased region" description="Basic and acidic residues" evidence="3">
    <location>
        <begin position="367"/>
        <end position="382"/>
    </location>
</feature>
<dbReference type="AlphaFoldDB" id="A0A5C5G431"/>
<dbReference type="Proteomes" id="UP000311382">
    <property type="component" value="Unassembled WGS sequence"/>
</dbReference>
<feature type="compositionally biased region" description="Basic and acidic residues" evidence="3">
    <location>
        <begin position="451"/>
        <end position="476"/>
    </location>
</feature>